<dbReference type="EMBL" id="MFLW01000024">
    <property type="protein sequence ID" value="OGG78101.1"/>
    <property type="molecule type" value="Genomic_DNA"/>
</dbReference>
<keyword evidence="1" id="KW-0812">Transmembrane</keyword>
<evidence type="ECO:0000256" key="1">
    <source>
        <dbReference type="SAM" id="Phobius"/>
    </source>
</evidence>
<sequence length="124" mass="13574">MGKVISMHKRAAISAVAAASGLLPLIASAQTLSDTLIFVSTLLNGIIGLFITLAIVVFFWGLIKYLWSMGPEDAHEGLRIMFWGVVAVFVMVSIWGIIRLLQSSLRVTSTEPIIPRGIYYTPPR</sequence>
<organism evidence="3 4">
    <name type="scientific">Candidatus Kaiserbacteria bacterium RIFCSPLOWO2_01_FULL_52_12b</name>
    <dbReference type="NCBI Taxonomy" id="1798509"/>
    <lineage>
        <taxon>Bacteria</taxon>
        <taxon>Candidatus Kaiseribacteriota</taxon>
    </lineage>
</organism>
<reference evidence="3 4" key="1">
    <citation type="journal article" date="2016" name="Nat. Commun.">
        <title>Thousands of microbial genomes shed light on interconnected biogeochemical processes in an aquifer system.</title>
        <authorList>
            <person name="Anantharaman K."/>
            <person name="Brown C.T."/>
            <person name="Hug L.A."/>
            <person name="Sharon I."/>
            <person name="Castelle C.J."/>
            <person name="Probst A.J."/>
            <person name="Thomas B.C."/>
            <person name="Singh A."/>
            <person name="Wilkins M.J."/>
            <person name="Karaoz U."/>
            <person name="Brodie E.L."/>
            <person name="Williams K.H."/>
            <person name="Hubbard S.S."/>
            <person name="Banfield J.F."/>
        </authorList>
    </citation>
    <scope>NUCLEOTIDE SEQUENCE [LARGE SCALE GENOMIC DNA]</scope>
</reference>
<accession>A0A1F6EWV7</accession>
<protein>
    <submittedName>
        <fullName evidence="3">Uncharacterized protein</fullName>
    </submittedName>
</protein>
<evidence type="ECO:0000313" key="3">
    <source>
        <dbReference type="EMBL" id="OGG78101.1"/>
    </source>
</evidence>
<feature type="transmembrane region" description="Helical" evidence="1">
    <location>
        <begin position="78"/>
        <end position="98"/>
    </location>
</feature>
<feature type="transmembrane region" description="Helical" evidence="1">
    <location>
        <begin position="45"/>
        <end position="66"/>
    </location>
</feature>
<keyword evidence="1" id="KW-0472">Membrane</keyword>
<dbReference type="Proteomes" id="UP000178811">
    <property type="component" value="Unassembled WGS sequence"/>
</dbReference>
<name>A0A1F6EWV7_9BACT</name>
<proteinExistence type="predicted"/>
<gene>
    <name evidence="3" type="ORF">A3A36_01230</name>
</gene>
<feature type="chain" id="PRO_5009524273" evidence="2">
    <location>
        <begin position="30"/>
        <end position="124"/>
    </location>
</feature>
<evidence type="ECO:0000256" key="2">
    <source>
        <dbReference type="SAM" id="SignalP"/>
    </source>
</evidence>
<keyword evidence="1" id="KW-1133">Transmembrane helix</keyword>
<feature type="signal peptide" evidence="2">
    <location>
        <begin position="1"/>
        <end position="29"/>
    </location>
</feature>
<evidence type="ECO:0000313" key="4">
    <source>
        <dbReference type="Proteomes" id="UP000178811"/>
    </source>
</evidence>
<keyword evidence="2" id="KW-0732">Signal</keyword>
<comment type="caution">
    <text evidence="3">The sequence shown here is derived from an EMBL/GenBank/DDBJ whole genome shotgun (WGS) entry which is preliminary data.</text>
</comment>
<dbReference type="AlphaFoldDB" id="A0A1F6EWV7"/>